<dbReference type="AlphaFoldDB" id="A0A4Y7K7Q9"/>
<dbReference type="EMBL" id="CM010721">
    <property type="protein sequence ID" value="RZC68352.1"/>
    <property type="molecule type" value="Genomic_DNA"/>
</dbReference>
<reference evidence="2 3" key="1">
    <citation type="journal article" date="2018" name="Science">
        <title>The opium poppy genome and morphinan production.</title>
        <authorList>
            <person name="Guo L."/>
            <person name="Winzer T."/>
            <person name="Yang X."/>
            <person name="Li Y."/>
            <person name="Ning Z."/>
            <person name="He Z."/>
            <person name="Teodor R."/>
            <person name="Lu Y."/>
            <person name="Bowser T.A."/>
            <person name="Graham I.A."/>
            <person name="Ye K."/>
        </authorList>
    </citation>
    <scope>NUCLEOTIDE SEQUENCE [LARGE SCALE GENOMIC DNA]</scope>
    <source>
        <strain evidence="3">cv. HN1</strain>
        <tissue evidence="2">Leaves</tissue>
    </source>
</reference>
<sequence>MSLSKPPTPHNQANNQFSTSLTRSSRSLMPEIYYSTWYSLLMWKVLLWELGRPISLGGFDLWCTFSFNLTKD</sequence>
<dbReference type="Proteomes" id="UP000316621">
    <property type="component" value="Chromosome 7"/>
</dbReference>
<evidence type="ECO:0000256" key="1">
    <source>
        <dbReference type="SAM" id="MobiDB-lite"/>
    </source>
</evidence>
<accession>A0A4Y7K7Q9</accession>
<organism evidence="2 3">
    <name type="scientific">Papaver somniferum</name>
    <name type="common">Opium poppy</name>
    <dbReference type="NCBI Taxonomy" id="3469"/>
    <lineage>
        <taxon>Eukaryota</taxon>
        <taxon>Viridiplantae</taxon>
        <taxon>Streptophyta</taxon>
        <taxon>Embryophyta</taxon>
        <taxon>Tracheophyta</taxon>
        <taxon>Spermatophyta</taxon>
        <taxon>Magnoliopsida</taxon>
        <taxon>Ranunculales</taxon>
        <taxon>Papaveraceae</taxon>
        <taxon>Papaveroideae</taxon>
        <taxon>Papaver</taxon>
    </lineage>
</organism>
<evidence type="ECO:0000313" key="2">
    <source>
        <dbReference type="EMBL" id="RZC68352.1"/>
    </source>
</evidence>
<feature type="region of interest" description="Disordered" evidence="1">
    <location>
        <begin position="1"/>
        <end position="22"/>
    </location>
</feature>
<dbReference type="Gramene" id="RZC68352">
    <property type="protein sequence ID" value="RZC68352"/>
    <property type="gene ID" value="C5167_031608"/>
</dbReference>
<proteinExistence type="predicted"/>
<protein>
    <submittedName>
        <fullName evidence="2">Uncharacterized protein</fullName>
    </submittedName>
</protein>
<gene>
    <name evidence="2" type="ORF">C5167_031608</name>
</gene>
<keyword evidence="3" id="KW-1185">Reference proteome</keyword>
<feature type="compositionally biased region" description="Polar residues" evidence="1">
    <location>
        <begin position="1"/>
        <end position="17"/>
    </location>
</feature>
<evidence type="ECO:0000313" key="3">
    <source>
        <dbReference type="Proteomes" id="UP000316621"/>
    </source>
</evidence>
<name>A0A4Y7K7Q9_PAPSO</name>